<sequence>ILGIAIFHLFIISILVRKPCNVIFELVSLFLFDRYPVLQSGAVNVLFLLIFKLTTSIQNNA</sequence>
<dbReference type="AlphaFoldDB" id="A0A0K2TEI0"/>
<dbReference type="EMBL" id="HACA01007063">
    <property type="protein sequence ID" value="CDW24424.1"/>
    <property type="molecule type" value="Transcribed_RNA"/>
</dbReference>
<organism evidence="1">
    <name type="scientific">Lepeophtheirus salmonis</name>
    <name type="common">Salmon louse</name>
    <name type="synonym">Caligus salmonis</name>
    <dbReference type="NCBI Taxonomy" id="72036"/>
    <lineage>
        <taxon>Eukaryota</taxon>
        <taxon>Metazoa</taxon>
        <taxon>Ecdysozoa</taxon>
        <taxon>Arthropoda</taxon>
        <taxon>Crustacea</taxon>
        <taxon>Multicrustacea</taxon>
        <taxon>Hexanauplia</taxon>
        <taxon>Copepoda</taxon>
        <taxon>Siphonostomatoida</taxon>
        <taxon>Caligidae</taxon>
        <taxon>Lepeophtheirus</taxon>
    </lineage>
</organism>
<proteinExistence type="predicted"/>
<accession>A0A0K2TEI0</accession>
<reference evidence="1" key="1">
    <citation type="submission" date="2014-05" db="EMBL/GenBank/DDBJ databases">
        <authorList>
            <person name="Chronopoulou M."/>
        </authorList>
    </citation>
    <scope>NUCLEOTIDE SEQUENCE</scope>
    <source>
        <tissue evidence="1">Whole organism</tissue>
    </source>
</reference>
<evidence type="ECO:0000313" key="1">
    <source>
        <dbReference type="EMBL" id="CDW24424.1"/>
    </source>
</evidence>
<name>A0A0K2TEI0_LEPSM</name>
<feature type="non-terminal residue" evidence="1">
    <location>
        <position position="1"/>
    </location>
</feature>
<protein>
    <submittedName>
        <fullName evidence="1">Uncharacterized protein</fullName>
    </submittedName>
</protein>